<name>A0ABC8RBD6_9AQUA</name>
<comment type="caution">
    <text evidence="1">The sequence shown here is derived from an EMBL/GenBank/DDBJ whole genome shotgun (WGS) entry which is preliminary data.</text>
</comment>
<evidence type="ECO:0000313" key="2">
    <source>
        <dbReference type="Proteomes" id="UP001642360"/>
    </source>
</evidence>
<gene>
    <name evidence="1" type="ORF">ILEXP_LOCUS9729</name>
</gene>
<dbReference type="Proteomes" id="UP001642360">
    <property type="component" value="Unassembled WGS sequence"/>
</dbReference>
<dbReference type="AlphaFoldDB" id="A0ABC8RBD6"/>
<protein>
    <submittedName>
        <fullName evidence="1">Uncharacterized protein</fullName>
    </submittedName>
</protein>
<reference evidence="1 2" key="1">
    <citation type="submission" date="2024-02" db="EMBL/GenBank/DDBJ databases">
        <authorList>
            <person name="Vignale AGUSTIN F."/>
            <person name="Sosa J E."/>
            <person name="Modenutti C."/>
        </authorList>
    </citation>
    <scope>NUCLEOTIDE SEQUENCE [LARGE SCALE GENOMIC DNA]</scope>
</reference>
<accession>A0ABC8RBD6</accession>
<sequence length="110" mass="12732">MGGRVDSRFIEQCTSSDHKSKRELQKCSELTILVILQKRRFYAMMENENSDEFERERPRSGPGDFNLVLDPLYLLLLFGSCVSVRPFKSLPLSRLLVPSAAQDRRLRHCT</sequence>
<evidence type="ECO:0000313" key="1">
    <source>
        <dbReference type="EMBL" id="CAK9142087.1"/>
    </source>
</evidence>
<dbReference type="EMBL" id="CAUOFW020001192">
    <property type="protein sequence ID" value="CAK9142087.1"/>
    <property type="molecule type" value="Genomic_DNA"/>
</dbReference>
<organism evidence="1 2">
    <name type="scientific">Ilex paraguariensis</name>
    <name type="common">yerba mate</name>
    <dbReference type="NCBI Taxonomy" id="185542"/>
    <lineage>
        <taxon>Eukaryota</taxon>
        <taxon>Viridiplantae</taxon>
        <taxon>Streptophyta</taxon>
        <taxon>Embryophyta</taxon>
        <taxon>Tracheophyta</taxon>
        <taxon>Spermatophyta</taxon>
        <taxon>Magnoliopsida</taxon>
        <taxon>eudicotyledons</taxon>
        <taxon>Gunneridae</taxon>
        <taxon>Pentapetalae</taxon>
        <taxon>asterids</taxon>
        <taxon>campanulids</taxon>
        <taxon>Aquifoliales</taxon>
        <taxon>Aquifoliaceae</taxon>
        <taxon>Ilex</taxon>
    </lineage>
</organism>
<proteinExistence type="predicted"/>
<keyword evidence="2" id="KW-1185">Reference proteome</keyword>